<comment type="caution">
    <text evidence="2">The sequence shown here is derived from an EMBL/GenBank/DDBJ whole genome shotgun (WGS) entry which is preliminary data.</text>
</comment>
<evidence type="ECO:0000256" key="1">
    <source>
        <dbReference type="SAM" id="SignalP"/>
    </source>
</evidence>
<dbReference type="EMBL" id="JAGYWB010000006">
    <property type="protein sequence ID" value="KAI0519319.1"/>
    <property type="molecule type" value="Genomic_DNA"/>
</dbReference>
<evidence type="ECO:0000313" key="2">
    <source>
        <dbReference type="EMBL" id="KAI0519319.1"/>
    </source>
</evidence>
<name>A0A8T3BSG8_DENNO</name>
<evidence type="ECO:0008006" key="4">
    <source>
        <dbReference type="Google" id="ProtNLM"/>
    </source>
</evidence>
<dbReference type="PANTHER" id="PTHR34132:SF4">
    <property type="entry name" value="EXPRESSED PROTEIN"/>
    <property type="match status" value="1"/>
</dbReference>
<keyword evidence="1" id="KW-0732">Signal</keyword>
<dbReference type="AlphaFoldDB" id="A0A8T3BSG8"/>
<evidence type="ECO:0000313" key="3">
    <source>
        <dbReference type="Proteomes" id="UP000829196"/>
    </source>
</evidence>
<accession>A0A8T3BSG8</accession>
<sequence length="137" mass="14413">MCPLRVILIFLSASLAGFFMLRGLRSQGDEEPAEVTGGENSLSLSGKVGGRETGKLQDSDFFVSFDLACIVSLSCFSLFFTGDFAAGSICDEFRVLDVRGHGEWAISVEEPGVVAGGGGFGKEDLILGGVECCFVAN</sequence>
<dbReference type="Proteomes" id="UP000829196">
    <property type="component" value="Unassembled WGS sequence"/>
</dbReference>
<organism evidence="2 3">
    <name type="scientific">Dendrobium nobile</name>
    <name type="common">Orchid</name>
    <dbReference type="NCBI Taxonomy" id="94219"/>
    <lineage>
        <taxon>Eukaryota</taxon>
        <taxon>Viridiplantae</taxon>
        <taxon>Streptophyta</taxon>
        <taxon>Embryophyta</taxon>
        <taxon>Tracheophyta</taxon>
        <taxon>Spermatophyta</taxon>
        <taxon>Magnoliopsida</taxon>
        <taxon>Liliopsida</taxon>
        <taxon>Asparagales</taxon>
        <taxon>Orchidaceae</taxon>
        <taxon>Epidendroideae</taxon>
        <taxon>Malaxideae</taxon>
        <taxon>Dendrobiinae</taxon>
        <taxon>Dendrobium</taxon>
    </lineage>
</organism>
<proteinExistence type="predicted"/>
<gene>
    <name evidence="2" type="ORF">KFK09_006761</name>
</gene>
<dbReference type="PANTHER" id="PTHR34132">
    <property type="entry name" value="EMB|CAB87627.1-RELATED"/>
    <property type="match status" value="1"/>
</dbReference>
<feature type="signal peptide" evidence="1">
    <location>
        <begin position="1"/>
        <end position="16"/>
    </location>
</feature>
<reference evidence="2" key="1">
    <citation type="journal article" date="2022" name="Front. Genet.">
        <title>Chromosome-Scale Assembly of the Dendrobium nobile Genome Provides Insights Into the Molecular Mechanism of the Biosynthesis of the Medicinal Active Ingredient of Dendrobium.</title>
        <authorList>
            <person name="Xu Q."/>
            <person name="Niu S.-C."/>
            <person name="Li K.-L."/>
            <person name="Zheng P.-J."/>
            <person name="Zhang X.-J."/>
            <person name="Jia Y."/>
            <person name="Liu Y."/>
            <person name="Niu Y.-X."/>
            <person name="Yu L.-H."/>
            <person name="Chen D.-F."/>
            <person name="Zhang G.-Q."/>
        </authorList>
    </citation>
    <scope>NUCLEOTIDE SEQUENCE</scope>
    <source>
        <tissue evidence="2">Leaf</tissue>
    </source>
</reference>
<feature type="chain" id="PRO_5035902123" description="Secreted protein" evidence="1">
    <location>
        <begin position="17"/>
        <end position="137"/>
    </location>
</feature>
<protein>
    <recommendedName>
        <fullName evidence="4">Secreted protein</fullName>
    </recommendedName>
</protein>
<keyword evidence="3" id="KW-1185">Reference proteome</keyword>